<evidence type="ECO:0000313" key="3">
    <source>
        <dbReference type="Proteomes" id="UP000721844"/>
    </source>
</evidence>
<evidence type="ECO:0000259" key="1">
    <source>
        <dbReference type="Pfam" id="PF13977"/>
    </source>
</evidence>
<dbReference type="Pfam" id="PF13977">
    <property type="entry name" value="TetR_C_6"/>
    <property type="match status" value="1"/>
</dbReference>
<evidence type="ECO:0000313" key="2">
    <source>
        <dbReference type="EMBL" id="MCB8882973.1"/>
    </source>
</evidence>
<dbReference type="AlphaFoldDB" id="A0A963Z5C3"/>
<dbReference type="InterPro" id="IPR036271">
    <property type="entry name" value="Tet_transcr_reg_TetR-rel_C_sf"/>
</dbReference>
<gene>
    <name evidence="2" type="ORF">ACELLULO517_22185</name>
</gene>
<feature type="domain" description="BetI-type transcriptional repressor C-terminal" evidence="1">
    <location>
        <begin position="22"/>
        <end position="84"/>
    </location>
</feature>
<protein>
    <submittedName>
        <fullName evidence="2">TetR family transcriptional regulator C-terminal domain-containing protein</fullName>
    </submittedName>
</protein>
<dbReference type="SUPFAM" id="SSF48498">
    <property type="entry name" value="Tetracyclin repressor-like, C-terminal domain"/>
    <property type="match status" value="1"/>
</dbReference>
<dbReference type="Proteomes" id="UP000721844">
    <property type="component" value="Unassembled WGS sequence"/>
</dbReference>
<proteinExistence type="predicted"/>
<keyword evidence="3" id="KW-1185">Reference proteome</keyword>
<sequence>MVAALVQEREQVNARHAGARKALLLDMLAEAGRNPALAKILQQNSRCARTLLADLMRKGQEQNRVDPGLDPELAATILIGVMDGSKTMV</sequence>
<comment type="caution">
    <text evidence="2">The sequence shown here is derived from an EMBL/GenBank/DDBJ whole genome shotgun (WGS) entry which is preliminary data.</text>
</comment>
<name>A0A963Z5C3_9PROT</name>
<dbReference type="Gene3D" id="1.10.357.10">
    <property type="entry name" value="Tetracycline Repressor, domain 2"/>
    <property type="match status" value="1"/>
</dbReference>
<organism evidence="2 3">
    <name type="scientific">Acidisoma cellulosilyticum</name>
    <dbReference type="NCBI Taxonomy" id="2802395"/>
    <lineage>
        <taxon>Bacteria</taxon>
        <taxon>Pseudomonadati</taxon>
        <taxon>Pseudomonadota</taxon>
        <taxon>Alphaproteobacteria</taxon>
        <taxon>Acetobacterales</taxon>
        <taxon>Acidocellaceae</taxon>
        <taxon>Acidisoma</taxon>
    </lineage>
</organism>
<dbReference type="InterPro" id="IPR039538">
    <property type="entry name" value="BetI_C"/>
</dbReference>
<accession>A0A963Z5C3</accession>
<dbReference type="RefSeq" id="WP_227309631.1">
    <property type="nucleotide sequence ID" value="NZ_JAESVA010000010.1"/>
</dbReference>
<dbReference type="EMBL" id="JAESVA010000010">
    <property type="protein sequence ID" value="MCB8882973.1"/>
    <property type="molecule type" value="Genomic_DNA"/>
</dbReference>
<reference evidence="2 3" key="1">
    <citation type="journal article" date="2021" name="Microorganisms">
        <title>Acidisoma silvae sp. nov. and Acidisomacellulosilytica sp. nov., Two Acidophilic Bacteria Isolated from Decaying Wood, Hydrolyzing Cellulose and Producing Poly-3-hydroxybutyrate.</title>
        <authorList>
            <person name="Mieszkin S."/>
            <person name="Pouder E."/>
            <person name="Uroz S."/>
            <person name="Simon-Colin C."/>
            <person name="Alain K."/>
        </authorList>
    </citation>
    <scope>NUCLEOTIDE SEQUENCE [LARGE SCALE GENOMIC DNA]</scope>
    <source>
        <strain evidence="2 3">HW T5.17</strain>
    </source>
</reference>